<sequence length="71" mass="7889">MSDPNPEDPRHLDGLEAIARCPGESIELEVADWLVAKGFARHQDLVRDSAFGGIAATEKGMMWLERLGRRV</sequence>
<accession>A0A4P7D4C2</accession>
<dbReference type="KEGG" id="ppai:E1956_41660"/>
<protein>
    <submittedName>
        <fullName evidence="1">Uncharacterized protein</fullName>
    </submittedName>
</protein>
<organism evidence="1 2">
    <name type="scientific">Paraburkholderia pallida</name>
    <dbReference type="NCBI Taxonomy" id="2547399"/>
    <lineage>
        <taxon>Bacteria</taxon>
        <taxon>Pseudomonadati</taxon>
        <taxon>Pseudomonadota</taxon>
        <taxon>Betaproteobacteria</taxon>
        <taxon>Burkholderiales</taxon>
        <taxon>Burkholderiaceae</taxon>
        <taxon>Paraburkholderia</taxon>
    </lineage>
</organism>
<evidence type="ECO:0000313" key="2">
    <source>
        <dbReference type="Proteomes" id="UP000295727"/>
    </source>
</evidence>
<gene>
    <name evidence="1" type="ORF">E1956_41660</name>
</gene>
<dbReference type="AlphaFoldDB" id="A0A4P7D4C2"/>
<dbReference type="EMBL" id="CP038151">
    <property type="protein sequence ID" value="QBR03621.1"/>
    <property type="molecule type" value="Genomic_DNA"/>
</dbReference>
<dbReference type="Proteomes" id="UP000295727">
    <property type="component" value="Chromosome 4"/>
</dbReference>
<reference evidence="1 2" key="1">
    <citation type="submission" date="2019-03" db="EMBL/GenBank/DDBJ databases">
        <title>Paraburkholderia sp. 7MH5, isolated from subtropical forest soil.</title>
        <authorList>
            <person name="Gao Z.-H."/>
            <person name="Qiu L.-H."/>
        </authorList>
    </citation>
    <scope>NUCLEOTIDE SEQUENCE [LARGE SCALE GENOMIC DNA]</scope>
    <source>
        <strain evidence="1 2">7MH5</strain>
    </source>
</reference>
<proteinExistence type="predicted"/>
<name>A0A4P7D4C2_9BURK</name>
<dbReference type="RefSeq" id="WP_134759207.1">
    <property type="nucleotide sequence ID" value="NZ_CP038151.1"/>
</dbReference>
<keyword evidence="2" id="KW-1185">Reference proteome</keyword>
<evidence type="ECO:0000313" key="1">
    <source>
        <dbReference type="EMBL" id="QBR03621.1"/>
    </source>
</evidence>